<comment type="subcellular location">
    <subcellularLocation>
        <location evidence="1">Cell membrane</location>
        <topology evidence="1">Single-pass type I membrane protein</topology>
    </subcellularLocation>
    <subcellularLocation>
        <location evidence="12">Zona pellucida</location>
    </subcellularLocation>
</comment>
<evidence type="ECO:0000256" key="6">
    <source>
        <dbReference type="ARBA" id="ARBA00022692"/>
    </source>
</evidence>
<dbReference type="GO" id="GO:0005886">
    <property type="term" value="C:plasma membrane"/>
    <property type="evidence" value="ECO:0007669"/>
    <property type="project" value="UniProtKB-SubCell"/>
</dbReference>
<evidence type="ECO:0000256" key="10">
    <source>
        <dbReference type="ARBA" id="ARBA00023180"/>
    </source>
</evidence>
<dbReference type="Pfam" id="PF00100">
    <property type="entry name" value="Zona_pellucida"/>
    <property type="match status" value="1"/>
</dbReference>
<feature type="transmembrane region" description="Helical" evidence="13">
    <location>
        <begin position="677"/>
        <end position="696"/>
    </location>
</feature>
<proteinExistence type="predicted"/>
<dbReference type="InterPro" id="IPR057638">
    <property type="entry name" value="Ig_ZP2_2nd"/>
</dbReference>
<evidence type="ECO:0000256" key="1">
    <source>
        <dbReference type="ARBA" id="ARBA00004251"/>
    </source>
</evidence>
<dbReference type="Pfam" id="PF23736">
    <property type="entry name" value="Ig_ZP2"/>
    <property type="match status" value="1"/>
</dbReference>
<dbReference type="Gene3D" id="2.60.40.4100">
    <property type="entry name" value="Zona pellucida, ZP-C domain"/>
    <property type="match status" value="1"/>
</dbReference>
<keyword evidence="4" id="KW-0272">Extracellular matrix</keyword>
<keyword evidence="8 13" id="KW-0472">Membrane</keyword>
<dbReference type="PANTHER" id="PTHR23343:SF4">
    <property type="entry name" value="ZONA PELLUCIDA SPERM-BINDING PROTEIN 2"/>
    <property type="match status" value="1"/>
</dbReference>
<dbReference type="PANTHER" id="PTHR23343">
    <property type="entry name" value="ZONA PELLUCIDA SPERM-BINDING PROTEIN"/>
    <property type="match status" value="1"/>
</dbReference>
<evidence type="ECO:0000256" key="7">
    <source>
        <dbReference type="ARBA" id="ARBA00022989"/>
    </source>
</evidence>
<keyword evidence="5" id="KW-0165">Cleavage on pair of basic residues</keyword>
<sequence>MMGTGQDFTRCSCVFCMGMLKFLIRFLLAGYFTLGISNADVLLDFSGQAACWNDSVRITLPPLPKNYSWQQIYIINSEGEQMDCEHVVEFQTLQITAHKDCMNYQGSTPYLTLQLVINTDVDYIKRSYNITCDDQQGDEPFGSLPQVNCTNDMTIKITRILPAFDEESRIETSTWYLEVTDPVTQTTYRWTRADASKQGYKLLNPGNDELLIRVQFNGTGVHKIKQEGHTLYLADVSLLYYYFNQRIRIDVQMICSPGPYTCNGTHLTIVIPTFPGILAAINIDEMNIPMNQLTQNGITLDMVNGTKLYIKKDFLMKNKCMYMQRTFLSSIKLTFLFKETALPMVIYPECQCTGPSPPVAACTADGFMDVEVLATRTVPKVNLNTVRVRDAACLPYNKSSGKVIFHIPLDGCGTTARYHGNSIVYENEVRALWVDLGQSMIARESEFRMTVRCLFKENGEAVVRAIVLTQEPPISLARSDGPISLMLNLFPDRSFTQAYSESQYPVTKILGQPIFLEVQLLNHHDPNIELKLNDCWATSSLDPTSKPRWDIIVDGCGYQHDNYKTVLHFVDRQVQYPTHRKRFEVKTFAFVSGNARLASLVYFHCTALICRLLDPDSPLCNKMCPNSRRRREIPASYEDNLVNLMGPVIFQESHLEKDEDRVATVTPAKFPTHLNELTVPLVAIAICFAVLSVIVLKCRSSTKIL</sequence>
<dbReference type="PRINTS" id="PR00023">
    <property type="entry name" value="ZPELLUCIDA"/>
</dbReference>
<dbReference type="PROSITE" id="PS51034">
    <property type="entry name" value="ZP_2"/>
    <property type="match status" value="1"/>
</dbReference>
<keyword evidence="9" id="KW-1015">Disulfide bond</keyword>
<dbReference type="SMART" id="SM00241">
    <property type="entry name" value="ZP"/>
    <property type="match status" value="1"/>
</dbReference>
<feature type="transmembrane region" description="Helical" evidence="13">
    <location>
        <begin position="12"/>
        <end position="34"/>
    </location>
</feature>
<keyword evidence="6 13" id="KW-0812">Transmembrane</keyword>
<dbReference type="GO" id="GO:0060468">
    <property type="term" value="P:prevention of polyspermy"/>
    <property type="evidence" value="ECO:0007669"/>
    <property type="project" value="TreeGrafter"/>
</dbReference>
<accession>A0AAV7QNH7</accession>
<dbReference type="GO" id="GO:0035804">
    <property type="term" value="F:structural constituent of egg coat"/>
    <property type="evidence" value="ECO:0007669"/>
    <property type="project" value="TreeGrafter"/>
</dbReference>
<evidence type="ECO:0000313" key="15">
    <source>
        <dbReference type="EMBL" id="KAJ1140906.1"/>
    </source>
</evidence>
<feature type="domain" description="ZP" evidence="14">
    <location>
        <begin position="361"/>
        <end position="627"/>
    </location>
</feature>
<evidence type="ECO:0000256" key="9">
    <source>
        <dbReference type="ARBA" id="ARBA00023157"/>
    </source>
</evidence>
<keyword evidence="10" id="KW-0325">Glycoprotein</keyword>
<evidence type="ECO:0000256" key="13">
    <source>
        <dbReference type="SAM" id="Phobius"/>
    </source>
</evidence>
<dbReference type="InterPro" id="IPR001507">
    <property type="entry name" value="ZP_dom"/>
</dbReference>
<evidence type="ECO:0000256" key="2">
    <source>
        <dbReference type="ARBA" id="ARBA00022475"/>
    </source>
</evidence>
<dbReference type="Pfam" id="PF23740">
    <property type="entry name" value="Ig_ZP2_3rd"/>
    <property type="match status" value="1"/>
</dbReference>
<protein>
    <recommendedName>
        <fullName evidence="14">ZP domain-containing protein</fullName>
    </recommendedName>
</protein>
<evidence type="ECO:0000256" key="5">
    <source>
        <dbReference type="ARBA" id="ARBA00022685"/>
    </source>
</evidence>
<gene>
    <name evidence="15" type="ORF">NDU88_007243</name>
</gene>
<evidence type="ECO:0000256" key="12">
    <source>
        <dbReference type="ARBA" id="ARBA00024183"/>
    </source>
</evidence>
<dbReference type="Gene3D" id="2.60.40.3210">
    <property type="entry name" value="Zona pellucida, ZP-N domain"/>
    <property type="match status" value="1"/>
</dbReference>
<dbReference type="GO" id="GO:0007339">
    <property type="term" value="P:binding of sperm to zona pellucida"/>
    <property type="evidence" value="ECO:0007669"/>
    <property type="project" value="TreeGrafter"/>
</dbReference>
<dbReference type="AlphaFoldDB" id="A0AAV7QNH7"/>
<dbReference type="InterPro" id="IPR055356">
    <property type="entry name" value="ZP-N"/>
</dbReference>
<dbReference type="GO" id="GO:0032190">
    <property type="term" value="F:acrosin binding"/>
    <property type="evidence" value="ECO:0007669"/>
    <property type="project" value="TreeGrafter"/>
</dbReference>
<dbReference type="Proteomes" id="UP001066276">
    <property type="component" value="Chromosome 6"/>
</dbReference>
<dbReference type="EMBL" id="JANPWB010000010">
    <property type="protein sequence ID" value="KAJ1140906.1"/>
    <property type="molecule type" value="Genomic_DNA"/>
</dbReference>
<dbReference type="InterPro" id="IPR042235">
    <property type="entry name" value="ZP-C_dom"/>
</dbReference>
<dbReference type="InterPro" id="IPR057636">
    <property type="entry name" value="Ig_ZP2_3rd"/>
</dbReference>
<comment type="caution">
    <text evidence="15">The sequence shown here is derived from an EMBL/GenBank/DDBJ whole genome shotgun (WGS) entry which is preliminary data.</text>
</comment>
<dbReference type="Pfam" id="PF23344">
    <property type="entry name" value="ZP-N"/>
    <property type="match status" value="1"/>
</dbReference>
<keyword evidence="11" id="KW-0278">Fertilization</keyword>
<keyword evidence="2" id="KW-1003">Cell membrane</keyword>
<organism evidence="15 16">
    <name type="scientific">Pleurodeles waltl</name>
    <name type="common">Iberian ribbed newt</name>
    <dbReference type="NCBI Taxonomy" id="8319"/>
    <lineage>
        <taxon>Eukaryota</taxon>
        <taxon>Metazoa</taxon>
        <taxon>Chordata</taxon>
        <taxon>Craniata</taxon>
        <taxon>Vertebrata</taxon>
        <taxon>Euteleostomi</taxon>
        <taxon>Amphibia</taxon>
        <taxon>Batrachia</taxon>
        <taxon>Caudata</taxon>
        <taxon>Salamandroidea</taxon>
        <taxon>Salamandridae</taxon>
        <taxon>Pleurodelinae</taxon>
        <taxon>Pleurodeles</taxon>
    </lineage>
</organism>
<dbReference type="GO" id="GO:0035805">
    <property type="term" value="C:egg coat"/>
    <property type="evidence" value="ECO:0007669"/>
    <property type="project" value="UniProtKB-SubCell"/>
</dbReference>
<evidence type="ECO:0000256" key="3">
    <source>
        <dbReference type="ARBA" id="ARBA00022525"/>
    </source>
</evidence>
<keyword evidence="7 13" id="KW-1133">Transmembrane helix</keyword>
<evidence type="ECO:0000256" key="11">
    <source>
        <dbReference type="ARBA" id="ARBA00023279"/>
    </source>
</evidence>
<evidence type="ECO:0000313" key="16">
    <source>
        <dbReference type="Proteomes" id="UP001066276"/>
    </source>
</evidence>
<reference evidence="15" key="1">
    <citation type="journal article" date="2022" name="bioRxiv">
        <title>Sequencing and chromosome-scale assembly of the giantPleurodeles waltlgenome.</title>
        <authorList>
            <person name="Brown T."/>
            <person name="Elewa A."/>
            <person name="Iarovenko S."/>
            <person name="Subramanian E."/>
            <person name="Araus A.J."/>
            <person name="Petzold A."/>
            <person name="Susuki M."/>
            <person name="Suzuki K.-i.T."/>
            <person name="Hayashi T."/>
            <person name="Toyoda A."/>
            <person name="Oliveira C."/>
            <person name="Osipova E."/>
            <person name="Leigh N.D."/>
            <person name="Simon A."/>
            <person name="Yun M.H."/>
        </authorList>
    </citation>
    <scope>NUCLEOTIDE SEQUENCE</scope>
    <source>
        <strain evidence="15">20211129_DDA</strain>
        <tissue evidence="15">Liver</tissue>
    </source>
</reference>
<evidence type="ECO:0000259" key="14">
    <source>
        <dbReference type="PROSITE" id="PS51034"/>
    </source>
</evidence>
<name>A0AAV7QNH7_PLEWA</name>
<dbReference type="InterPro" id="IPR051148">
    <property type="entry name" value="Zona_Pellucida_Domain_gp"/>
</dbReference>
<evidence type="ECO:0000256" key="8">
    <source>
        <dbReference type="ARBA" id="ARBA00023136"/>
    </source>
</evidence>
<dbReference type="InterPro" id="IPR055355">
    <property type="entry name" value="ZP-C"/>
</dbReference>
<keyword evidence="16" id="KW-1185">Reference proteome</keyword>
<dbReference type="InterPro" id="IPR048290">
    <property type="entry name" value="ZP_chr"/>
</dbReference>
<keyword evidence="3" id="KW-0964">Secreted</keyword>
<evidence type="ECO:0000256" key="4">
    <source>
        <dbReference type="ARBA" id="ARBA00022530"/>
    </source>
</evidence>